<gene>
    <name evidence="1" type="ORF">OMW55_08870</name>
</gene>
<dbReference type="EMBL" id="JAPDOB010000002">
    <property type="protein sequence ID" value="MCW3797914.1"/>
    <property type="molecule type" value="Genomic_DNA"/>
</dbReference>
<organism evidence="1 2">
    <name type="scientific">Sphingomonas arvum</name>
    <dbReference type="NCBI Taxonomy" id="2992113"/>
    <lineage>
        <taxon>Bacteria</taxon>
        <taxon>Pseudomonadati</taxon>
        <taxon>Pseudomonadota</taxon>
        <taxon>Alphaproteobacteria</taxon>
        <taxon>Sphingomonadales</taxon>
        <taxon>Sphingomonadaceae</taxon>
        <taxon>Sphingomonas</taxon>
    </lineage>
</organism>
<evidence type="ECO:0000313" key="2">
    <source>
        <dbReference type="Proteomes" id="UP001526246"/>
    </source>
</evidence>
<dbReference type="RefSeq" id="WP_264882488.1">
    <property type="nucleotide sequence ID" value="NZ_JAPDOB010000002.1"/>
</dbReference>
<keyword evidence="2" id="KW-1185">Reference proteome</keyword>
<evidence type="ECO:0000313" key="1">
    <source>
        <dbReference type="EMBL" id="MCW3797914.1"/>
    </source>
</evidence>
<sequence length="120" mass="13331">MNWKSIRLELGQTREFPNGSASRAYLLRLPLTAEGAIDVATLDRTPEQATVRRLWPSEPDLSGHAVRRDGKLAFIARQGAAGEAFSEFDARPFNEGTILTILERGGRLLPFRVAELRAAR</sequence>
<reference evidence="1 2" key="1">
    <citation type="submission" date="2022-10" db="EMBL/GenBank/DDBJ databases">
        <title>Sphingomonas sp.</title>
        <authorList>
            <person name="Jin C."/>
        </authorList>
    </citation>
    <scope>NUCLEOTIDE SEQUENCE [LARGE SCALE GENOMIC DNA]</scope>
    <source>
        <strain evidence="1 2">BN140010</strain>
    </source>
</reference>
<dbReference type="Proteomes" id="UP001526246">
    <property type="component" value="Unassembled WGS sequence"/>
</dbReference>
<name>A0ABT3JG62_9SPHN</name>
<protein>
    <submittedName>
        <fullName evidence="1">Uncharacterized protein</fullName>
    </submittedName>
</protein>
<comment type="caution">
    <text evidence="1">The sequence shown here is derived from an EMBL/GenBank/DDBJ whole genome shotgun (WGS) entry which is preliminary data.</text>
</comment>
<accession>A0ABT3JG62</accession>
<proteinExistence type="predicted"/>